<proteinExistence type="predicted"/>
<dbReference type="EMBL" id="WIGN01000083">
    <property type="protein sequence ID" value="KAF6810716.1"/>
    <property type="molecule type" value="Genomic_DNA"/>
</dbReference>
<feature type="region of interest" description="Disordered" evidence="2">
    <location>
        <begin position="1"/>
        <end position="279"/>
    </location>
</feature>
<feature type="compositionally biased region" description="Basic residues" evidence="2">
    <location>
        <begin position="51"/>
        <end position="61"/>
    </location>
</feature>
<keyword evidence="1" id="KW-0175">Coiled coil</keyword>
<feature type="compositionally biased region" description="Basic and acidic residues" evidence="2">
    <location>
        <begin position="187"/>
        <end position="211"/>
    </location>
</feature>
<reference evidence="3 4" key="1">
    <citation type="journal article" date="2020" name="Phytopathology">
        <title>Genome Sequence Resources of Colletotrichum truncatum, C. plurivorum, C. musicola, and C. sojae: Four Species Pathogenic to Soybean (Glycine max).</title>
        <authorList>
            <person name="Rogerio F."/>
            <person name="Boufleur T.R."/>
            <person name="Ciampi-Guillardi M."/>
            <person name="Sukno S.A."/>
            <person name="Thon M.R."/>
            <person name="Massola Junior N.S."/>
            <person name="Baroncelli R."/>
        </authorList>
    </citation>
    <scope>NUCLEOTIDE SEQUENCE [LARGE SCALE GENOMIC DNA]</scope>
    <source>
        <strain evidence="3 4">LFN0009</strain>
    </source>
</reference>
<feature type="compositionally biased region" description="Polar residues" evidence="2">
    <location>
        <begin position="1"/>
        <end position="12"/>
    </location>
</feature>
<evidence type="ECO:0000313" key="4">
    <source>
        <dbReference type="Proteomes" id="UP000652219"/>
    </source>
</evidence>
<accession>A0A8H6JDK6</accession>
<feature type="coiled-coil region" evidence="1">
    <location>
        <begin position="412"/>
        <end position="446"/>
    </location>
</feature>
<protein>
    <submittedName>
        <fullName evidence="3">Uncharacterized protein</fullName>
    </submittedName>
</protein>
<feature type="compositionally biased region" description="Polar residues" evidence="2">
    <location>
        <begin position="65"/>
        <end position="88"/>
    </location>
</feature>
<feature type="compositionally biased region" description="Polar residues" evidence="2">
    <location>
        <begin position="226"/>
        <end position="248"/>
    </location>
</feature>
<feature type="compositionally biased region" description="Basic and acidic residues" evidence="2">
    <location>
        <begin position="269"/>
        <end position="278"/>
    </location>
</feature>
<keyword evidence="4" id="KW-1185">Reference proteome</keyword>
<comment type="caution">
    <text evidence="3">The sequence shown here is derived from an EMBL/GenBank/DDBJ whole genome shotgun (WGS) entry which is preliminary data.</text>
</comment>
<dbReference type="AlphaFoldDB" id="A0A8H6JDK6"/>
<feature type="compositionally biased region" description="Polar residues" evidence="2">
    <location>
        <begin position="321"/>
        <end position="330"/>
    </location>
</feature>
<feature type="compositionally biased region" description="Basic and acidic residues" evidence="2">
    <location>
        <begin position="331"/>
        <end position="340"/>
    </location>
</feature>
<organism evidence="3 4">
    <name type="scientific">Colletotrichum sojae</name>
    <dbReference type="NCBI Taxonomy" id="2175907"/>
    <lineage>
        <taxon>Eukaryota</taxon>
        <taxon>Fungi</taxon>
        <taxon>Dikarya</taxon>
        <taxon>Ascomycota</taxon>
        <taxon>Pezizomycotina</taxon>
        <taxon>Sordariomycetes</taxon>
        <taxon>Hypocreomycetidae</taxon>
        <taxon>Glomerellales</taxon>
        <taxon>Glomerellaceae</taxon>
        <taxon>Colletotrichum</taxon>
        <taxon>Colletotrichum orchidearum species complex</taxon>
    </lineage>
</organism>
<feature type="compositionally biased region" description="Basic and acidic residues" evidence="2">
    <location>
        <begin position="22"/>
        <end position="41"/>
    </location>
</feature>
<name>A0A8H6JDK6_9PEZI</name>
<gene>
    <name evidence="3" type="ORF">CSOJ01_06160</name>
</gene>
<dbReference type="Proteomes" id="UP000652219">
    <property type="component" value="Unassembled WGS sequence"/>
</dbReference>
<evidence type="ECO:0000256" key="1">
    <source>
        <dbReference type="SAM" id="Coils"/>
    </source>
</evidence>
<feature type="region of interest" description="Disordered" evidence="2">
    <location>
        <begin position="294"/>
        <end position="387"/>
    </location>
</feature>
<evidence type="ECO:0000256" key="2">
    <source>
        <dbReference type="SAM" id="MobiDB-lite"/>
    </source>
</evidence>
<sequence length="449" mass="49604">MAPYKSSNTRKGGSSDLPKPFTSHESRSLVDKVDSFVRDRAQPTTDSLKHKSDKKKMKKKAETKNSMSFSTHEVETSQGTESHTSTPAHQDIQQKKRKRSKSLRANDINDANEGVLPGPFVSPNNTPGLKKGLRRSKSFSAENAQLPEIRNDKTLANQGKPEKKKHKRSKSLSGMNTKLSKIIAVRENGEAVKPEDPNNEEHTAVSSDVKDSTALGKMKKPRRKSSLNIDDQNVSSEQTNYDNPTSPGQPAFRLAKSTPTRIEPPVVDGQHRPPEFRRPLFNPFFHLQKFSVQNPEPIWSPPKQTLEDTKTPELNAGQIWTPGTRNAGENSKSESSDAKRTATTTGRVTKHDKTDAASPTPLPKKEQKRRGRPRKVDEPATAQVLLPASAHTSVLSTSAQASGTLVQPTASLAALLGNGDRAEQLMKKLEQDKQMLTLEAEAWHKAKKF</sequence>
<evidence type="ECO:0000313" key="3">
    <source>
        <dbReference type="EMBL" id="KAF6810716.1"/>
    </source>
</evidence>